<evidence type="ECO:0000313" key="1">
    <source>
        <dbReference type="EMBL" id="KOF87008.1"/>
    </source>
</evidence>
<organism evidence="1">
    <name type="scientific">Octopus bimaculoides</name>
    <name type="common">California two-spotted octopus</name>
    <dbReference type="NCBI Taxonomy" id="37653"/>
    <lineage>
        <taxon>Eukaryota</taxon>
        <taxon>Metazoa</taxon>
        <taxon>Spiralia</taxon>
        <taxon>Lophotrochozoa</taxon>
        <taxon>Mollusca</taxon>
        <taxon>Cephalopoda</taxon>
        <taxon>Coleoidea</taxon>
        <taxon>Octopodiformes</taxon>
        <taxon>Octopoda</taxon>
        <taxon>Incirrata</taxon>
        <taxon>Octopodidae</taxon>
        <taxon>Octopus</taxon>
    </lineage>
</organism>
<proteinExistence type="predicted"/>
<name>A0A0L8HCG4_OCTBM</name>
<dbReference type="EMBL" id="KQ418516">
    <property type="protein sequence ID" value="KOF87008.1"/>
    <property type="molecule type" value="Genomic_DNA"/>
</dbReference>
<gene>
    <name evidence="1" type="ORF">OCBIM_22017629mg</name>
</gene>
<sequence length="50" mass="5596">ISLLLSWEKERLCVDECVRACVCVCGSLCVYVCKCIWVYVFVSICGSEGK</sequence>
<feature type="non-terminal residue" evidence="1">
    <location>
        <position position="50"/>
    </location>
</feature>
<reference evidence="1" key="1">
    <citation type="submission" date="2015-07" db="EMBL/GenBank/DDBJ databases">
        <title>MeaNS - Measles Nucleotide Surveillance Program.</title>
        <authorList>
            <person name="Tran T."/>
            <person name="Druce J."/>
        </authorList>
    </citation>
    <scope>NUCLEOTIDE SEQUENCE</scope>
    <source>
        <strain evidence="1">UCB-OBI-ISO-001</strain>
        <tissue evidence="1">Gonad</tissue>
    </source>
</reference>
<dbReference type="AlphaFoldDB" id="A0A0L8HCG4"/>
<accession>A0A0L8HCG4</accession>
<feature type="non-terminal residue" evidence="1">
    <location>
        <position position="1"/>
    </location>
</feature>
<protein>
    <submittedName>
        <fullName evidence="1">Uncharacterized protein</fullName>
    </submittedName>
</protein>